<evidence type="ECO:0000256" key="11">
    <source>
        <dbReference type="ARBA" id="ARBA00067212"/>
    </source>
</evidence>
<proteinExistence type="inferred from homology"/>
<keyword evidence="6" id="KW-0677">Repeat</keyword>
<evidence type="ECO:0000256" key="7">
    <source>
        <dbReference type="ARBA" id="ARBA00023187"/>
    </source>
</evidence>
<dbReference type="STRING" id="857566.A0A1E3PED8"/>
<evidence type="ECO:0000256" key="10">
    <source>
        <dbReference type="ARBA" id="ARBA00039472"/>
    </source>
</evidence>
<dbReference type="Gene3D" id="1.25.40.10">
    <property type="entry name" value="Tetratricopeptide repeat domain"/>
    <property type="match status" value="2"/>
</dbReference>
<comment type="similarity">
    <text evidence="2">Belongs to the crooked-neck family.</text>
</comment>
<keyword evidence="8" id="KW-0539">Nucleus</keyword>
<dbReference type="SUPFAM" id="SSF48452">
    <property type="entry name" value="TPR-like"/>
    <property type="match status" value="4"/>
</dbReference>
<evidence type="ECO:0000256" key="9">
    <source>
        <dbReference type="ARBA" id="ARBA00037272"/>
    </source>
</evidence>
<evidence type="ECO:0000259" key="14">
    <source>
        <dbReference type="Pfam" id="PF23231"/>
    </source>
</evidence>
<dbReference type="InterPro" id="IPR011990">
    <property type="entry name" value="TPR-like_helical_dom_sf"/>
</dbReference>
<protein>
    <recommendedName>
        <fullName evidence="10">Pre-mRNA-splicing factor SYF1</fullName>
    </recommendedName>
    <alternativeName>
        <fullName evidence="11">Pre-mRNA-splicing factor syf1</fullName>
    </alternativeName>
</protein>
<evidence type="ECO:0000256" key="6">
    <source>
        <dbReference type="ARBA" id="ARBA00022737"/>
    </source>
</evidence>
<dbReference type="InterPro" id="IPR055433">
    <property type="entry name" value="HAT_Syf1-like_N"/>
</dbReference>
<dbReference type="InterPro" id="IPR056350">
    <property type="entry name" value="HAT_Syf1_central"/>
</dbReference>
<dbReference type="InterPro" id="IPR055430">
    <property type="entry name" value="HAT_Syf1_CNRKL1_C"/>
</dbReference>
<dbReference type="OrthoDB" id="10067343at2759"/>
<dbReference type="Proteomes" id="UP000095009">
    <property type="component" value="Unassembled WGS sequence"/>
</dbReference>
<comment type="subcellular location">
    <subcellularLocation>
        <location evidence="1">Nucleus</location>
    </subcellularLocation>
</comment>
<name>A0A1E3PED8_9ASCO</name>
<evidence type="ECO:0000256" key="8">
    <source>
        <dbReference type="ARBA" id="ARBA00023242"/>
    </source>
</evidence>
<evidence type="ECO:0000256" key="1">
    <source>
        <dbReference type="ARBA" id="ARBA00004123"/>
    </source>
</evidence>
<dbReference type="GO" id="GO:0000974">
    <property type="term" value="C:Prp19 complex"/>
    <property type="evidence" value="ECO:0007669"/>
    <property type="project" value="TreeGrafter"/>
</dbReference>
<keyword evidence="7" id="KW-0508">mRNA splicing</keyword>
<feature type="domain" description="Pre-mRNA-splicing factor Syf1/CRNKL1-like C-terminal HAT-repeats" evidence="14">
    <location>
        <begin position="385"/>
        <end position="756"/>
    </location>
</feature>
<accession>A0A1E3PED8</accession>
<dbReference type="PANTHER" id="PTHR11246">
    <property type="entry name" value="PRE-MRNA SPLICING FACTOR"/>
    <property type="match status" value="1"/>
</dbReference>
<keyword evidence="17" id="KW-1185">Reference proteome</keyword>
<dbReference type="SMART" id="SM00386">
    <property type="entry name" value="HAT"/>
    <property type="match status" value="11"/>
</dbReference>
<organism evidence="16 17">
    <name type="scientific">Nadsonia fulvescens var. elongata DSM 6958</name>
    <dbReference type="NCBI Taxonomy" id="857566"/>
    <lineage>
        <taxon>Eukaryota</taxon>
        <taxon>Fungi</taxon>
        <taxon>Dikarya</taxon>
        <taxon>Ascomycota</taxon>
        <taxon>Saccharomycotina</taxon>
        <taxon>Dipodascomycetes</taxon>
        <taxon>Dipodascales</taxon>
        <taxon>Dipodascales incertae sedis</taxon>
        <taxon>Nadsonia</taxon>
    </lineage>
</organism>
<comment type="function">
    <text evidence="9">Involved in pre-mRNA splicing and cell cycle progression.</text>
</comment>
<sequence length="809" mass="94425">MVPSGKELLAAVINDSDIPFELEVIKNPYELRVWMRYIRHKSKRPLLERVVVYERACKTFGRSYKLWKQYLDLRVSCVKGLNVHAFRSEYEAVNDCFQRALVLLNKMPRIWSDYLDFLVLQRASVSYTRQAFNMALQALPLTQHDHIWPQFLAFADQAGGLTQIHVWKRYVSIFPNHCERLIEIAVDNKEYQVAVEMYMSYILNEPTFTSQEGKGPFQLWVDFIELIVKNVKKISNLNIPVEKLIRNGIQKFPDQKGKLWILLANYWINLGDFDNARAIFEEGITQAMTVKDFSQIFNTYAEFEESFIANLMQDEEISIELDLTLERFEKLMDRRPFLLNDLMLRQDPNNVIEWQKRILLWGDNQAQVIKAYTDAIATISPKKVTSGKFYQIWVNYAKLYEEKSNGLTTARVIFNKAINVNYKSVNELAEIYIEWAEMELRNENIDQALTLLKLCTTGPKVSKIDYFDESISPQERIHKSMKLWSFYADIIEGFGTLTETRQVYDRIFELKIATPLTIVNYALFLEENNHFEDSFKIYERGLELFTYPTAFELWNLYLSKAISRKLNVERLRDLFEQALRDCPANLSKPIYLMYGQLEEDRGLIKNAMKIYDQAIHNIAETDRFEVINYYISRCAENFGLQATRQIFESIINNSSLNLKNFEYKQLSSSFAKIEEKLGEIDRVRSIYIFGSQFANPALVSNRDYWNEWNQFEINHGNEDTFKEMLRIKRSVQAQNNTEMGYIAAQTNQIKSISGKSDAMDQLERQLNAPVGFVASSTGPAVSKIQEKEHETEAVTNPNAIDLDDMDMSD</sequence>
<dbReference type="GO" id="GO:0071014">
    <property type="term" value="C:post-mRNA release spliceosomal complex"/>
    <property type="evidence" value="ECO:0007669"/>
    <property type="project" value="TreeGrafter"/>
</dbReference>
<evidence type="ECO:0000256" key="5">
    <source>
        <dbReference type="ARBA" id="ARBA00022728"/>
    </source>
</evidence>
<gene>
    <name evidence="16" type="ORF">NADFUDRAFT_53404</name>
</gene>
<reference evidence="16 17" key="1">
    <citation type="journal article" date="2016" name="Proc. Natl. Acad. Sci. U.S.A.">
        <title>Comparative genomics of biotechnologically important yeasts.</title>
        <authorList>
            <person name="Riley R."/>
            <person name="Haridas S."/>
            <person name="Wolfe K.H."/>
            <person name="Lopes M.R."/>
            <person name="Hittinger C.T."/>
            <person name="Goeker M."/>
            <person name="Salamov A.A."/>
            <person name="Wisecaver J.H."/>
            <person name="Long T.M."/>
            <person name="Calvey C.H."/>
            <person name="Aerts A.L."/>
            <person name="Barry K.W."/>
            <person name="Choi C."/>
            <person name="Clum A."/>
            <person name="Coughlan A.Y."/>
            <person name="Deshpande S."/>
            <person name="Douglass A.P."/>
            <person name="Hanson S.J."/>
            <person name="Klenk H.-P."/>
            <person name="LaButti K.M."/>
            <person name="Lapidus A."/>
            <person name="Lindquist E.A."/>
            <person name="Lipzen A.M."/>
            <person name="Meier-Kolthoff J.P."/>
            <person name="Ohm R.A."/>
            <person name="Otillar R.P."/>
            <person name="Pangilinan J.L."/>
            <person name="Peng Y."/>
            <person name="Rokas A."/>
            <person name="Rosa C.A."/>
            <person name="Scheuner C."/>
            <person name="Sibirny A.A."/>
            <person name="Slot J.C."/>
            <person name="Stielow J.B."/>
            <person name="Sun H."/>
            <person name="Kurtzman C.P."/>
            <person name="Blackwell M."/>
            <person name="Grigoriev I.V."/>
            <person name="Jeffries T.W."/>
        </authorList>
    </citation>
    <scope>NUCLEOTIDE SEQUENCE [LARGE SCALE GENOMIC DNA]</scope>
    <source>
        <strain evidence="16 17">DSM 6958</strain>
    </source>
</reference>
<keyword evidence="4" id="KW-0507">mRNA processing</keyword>
<dbReference type="Pfam" id="PF23231">
    <property type="entry name" value="HAT_Syf1_CNRKL1_C"/>
    <property type="match status" value="1"/>
</dbReference>
<evidence type="ECO:0000313" key="17">
    <source>
        <dbReference type="Proteomes" id="UP000095009"/>
    </source>
</evidence>
<evidence type="ECO:0000259" key="15">
    <source>
        <dbReference type="Pfam" id="PF23233"/>
    </source>
</evidence>
<dbReference type="AlphaFoldDB" id="A0A1E3PED8"/>
<comment type="subunit">
    <text evidence="3">Associated with the spliceosome.</text>
</comment>
<keyword evidence="5" id="KW-0747">Spliceosome</keyword>
<evidence type="ECO:0000256" key="4">
    <source>
        <dbReference type="ARBA" id="ARBA00022664"/>
    </source>
</evidence>
<dbReference type="FunFam" id="1.25.40.10:FF:000137">
    <property type="entry name" value="Pre-mRNA-splicing factor syf1"/>
    <property type="match status" value="1"/>
</dbReference>
<dbReference type="InterPro" id="IPR045075">
    <property type="entry name" value="Syf1-like"/>
</dbReference>
<evidence type="ECO:0000313" key="16">
    <source>
        <dbReference type="EMBL" id="ODQ63751.1"/>
    </source>
</evidence>
<evidence type="ECO:0000256" key="12">
    <source>
        <dbReference type="SAM" id="MobiDB-lite"/>
    </source>
</evidence>
<dbReference type="InterPro" id="IPR003107">
    <property type="entry name" value="HAT"/>
</dbReference>
<evidence type="ECO:0000256" key="3">
    <source>
        <dbReference type="ARBA" id="ARBA00011524"/>
    </source>
</evidence>
<dbReference type="GO" id="GO:0000349">
    <property type="term" value="P:generation of catalytic spliceosome for first transesterification step"/>
    <property type="evidence" value="ECO:0007669"/>
    <property type="project" value="TreeGrafter"/>
</dbReference>
<feature type="region of interest" description="Disordered" evidence="12">
    <location>
        <begin position="785"/>
        <end position="809"/>
    </location>
</feature>
<dbReference type="EMBL" id="KV454414">
    <property type="protein sequence ID" value="ODQ63751.1"/>
    <property type="molecule type" value="Genomic_DNA"/>
</dbReference>
<dbReference type="FunFam" id="1.25.40.10:FF:000023">
    <property type="entry name" value="Pre-mRNA-splicing factor SYF1"/>
    <property type="match status" value="1"/>
</dbReference>
<evidence type="ECO:0000256" key="2">
    <source>
        <dbReference type="ARBA" id="ARBA00008644"/>
    </source>
</evidence>
<dbReference type="Pfam" id="PF23233">
    <property type="entry name" value="HAT_Syf1_CNRKL1_N"/>
    <property type="match status" value="1"/>
</dbReference>
<feature type="domain" description="Pre-mRNA-splicing factor Syf1-like N-terminal HAT-repeats" evidence="15">
    <location>
        <begin position="16"/>
        <end position="175"/>
    </location>
</feature>
<dbReference type="PANTHER" id="PTHR11246:SF5">
    <property type="entry name" value="PRE-MRNA-SPLICING FACTOR SYF1"/>
    <property type="match status" value="1"/>
</dbReference>
<dbReference type="GO" id="GO:0071007">
    <property type="term" value="C:U2-type catalytic step 2 spliceosome"/>
    <property type="evidence" value="ECO:0007669"/>
    <property type="project" value="TreeGrafter"/>
</dbReference>
<evidence type="ECO:0000259" key="13">
    <source>
        <dbReference type="Pfam" id="PF23220"/>
    </source>
</evidence>
<dbReference type="Pfam" id="PF23220">
    <property type="entry name" value="HAT_Syf1_M"/>
    <property type="match status" value="1"/>
</dbReference>
<feature type="domain" description="Pre-mRNA-splicing factor SYF1 central HAT repeats" evidence="13">
    <location>
        <begin position="179"/>
        <end position="379"/>
    </location>
</feature>